<feature type="non-terminal residue" evidence="3">
    <location>
        <position position="1"/>
    </location>
</feature>
<dbReference type="RefSeq" id="XP_014666623.1">
    <property type="nucleotide sequence ID" value="XM_014811137.1"/>
</dbReference>
<proteinExistence type="predicted"/>
<accession>A0ABM1E352</accession>
<keyword evidence="2" id="KW-1185">Reference proteome</keyword>
<evidence type="ECO:0000313" key="3">
    <source>
        <dbReference type="RefSeq" id="XP_014666623.1"/>
    </source>
</evidence>
<feature type="compositionally biased region" description="Basic and acidic residues" evidence="1">
    <location>
        <begin position="109"/>
        <end position="127"/>
    </location>
</feature>
<name>A0ABM1E352_PRICU</name>
<reference evidence="3" key="1">
    <citation type="submission" date="2025-08" db="UniProtKB">
        <authorList>
            <consortium name="RefSeq"/>
        </authorList>
    </citation>
    <scope>IDENTIFICATION</scope>
</reference>
<feature type="region of interest" description="Disordered" evidence="1">
    <location>
        <begin position="63"/>
        <end position="129"/>
    </location>
</feature>
<feature type="compositionally biased region" description="Basic and acidic residues" evidence="1">
    <location>
        <begin position="66"/>
        <end position="82"/>
    </location>
</feature>
<gene>
    <name evidence="3" type="primary">LOC106808419</name>
</gene>
<evidence type="ECO:0000256" key="1">
    <source>
        <dbReference type="SAM" id="MobiDB-lite"/>
    </source>
</evidence>
<protein>
    <submittedName>
        <fullName evidence="3">Uncharacterized protein LOC106808419</fullName>
    </submittedName>
</protein>
<evidence type="ECO:0000313" key="2">
    <source>
        <dbReference type="Proteomes" id="UP000695022"/>
    </source>
</evidence>
<dbReference type="Proteomes" id="UP000695022">
    <property type="component" value="Unplaced"/>
</dbReference>
<organism evidence="2 3">
    <name type="scientific">Priapulus caudatus</name>
    <name type="common">Priapulid worm</name>
    <dbReference type="NCBI Taxonomy" id="37621"/>
    <lineage>
        <taxon>Eukaryota</taxon>
        <taxon>Metazoa</taxon>
        <taxon>Ecdysozoa</taxon>
        <taxon>Scalidophora</taxon>
        <taxon>Priapulida</taxon>
        <taxon>Priapulimorpha</taxon>
        <taxon>Priapulimorphida</taxon>
        <taxon>Priapulidae</taxon>
        <taxon>Priapulus</taxon>
    </lineage>
</organism>
<sequence>TAYNNFTKNVSSPDKQLELSSHLSQMLRISLRMVSGGQHLQFTALVTINKIIDICIIHQVGHLKRDRGDGPQEGADVDRKCDTPSGSSSKWWRGPSPSTGNRNLRSSFKRKEKERSPVKEDVPKHSIDPSTLSDVLSPFEIISDIDPGLVLTIMHNAITLHKRVVGTRMYCTPSQRYVH</sequence>
<dbReference type="GeneID" id="106808419"/>
<feature type="compositionally biased region" description="Polar residues" evidence="1">
    <location>
        <begin position="84"/>
        <end position="106"/>
    </location>
</feature>